<evidence type="ECO:0000313" key="4">
    <source>
        <dbReference type="EMBL" id="KAG7085276.1"/>
    </source>
</evidence>
<dbReference type="KEGG" id="more:E1B28_013870"/>
<accession>A0A9P7ULG6</accession>
<dbReference type="GeneID" id="66082945"/>
<proteinExistence type="predicted"/>
<feature type="region of interest" description="Disordered" evidence="1">
    <location>
        <begin position="188"/>
        <end position="207"/>
    </location>
</feature>
<dbReference type="Pfam" id="PF25597">
    <property type="entry name" value="SH3_retrovirus"/>
    <property type="match status" value="1"/>
</dbReference>
<feature type="compositionally biased region" description="Basic residues" evidence="1">
    <location>
        <begin position="190"/>
        <end position="207"/>
    </location>
</feature>
<dbReference type="EMBL" id="MU249557">
    <property type="protein sequence ID" value="KAG7085276.1"/>
    <property type="molecule type" value="Genomic_DNA"/>
</dbReference>
<dbReference type="RefSeq" id="XP_043001730.1">
    <property type="nucleotide sequence ID" value="XM_043160695.1"/>
</dbReference>
<feature type="region of interest" description="Disordered" evidence="1">
    <location>
        <begin position="128"/>
        <end position="148"/>
    </location>
</feature>
<dbReference type="InterPro" id="IPR057670">
    <property type="entry name" value="SH3_retrovirus"/>
</dbReference>
<organism evidence="4 5">
    <name type="scientific">Marasmius oreades</name>
    <name type="common">fairy-ring Marasmius</name>
    <dbReference type="NCBI Taxonomy" id="181124"/>
    <lineage>
        <taxon>Eukaryota</taxon>
        <taxon>Fungi</taxon>
        <taxon>Dikarya</taxon>
        <taxon>Basidiomycota</taxon>
        <taxon>Agaricomycotina</taxon>
        <taxon>Agaricomycetes</taxon>
        <taxon>Agaricomycetidae</taxon>
        <taxon>Agaricales</taxon>
        <taxon>Marasmiineae</taxon>
        <taxon>Marasmiaceae</taxon>
        <taxon>Marasmius</taxon>
    </lineage>
</organism>
<feature type="domain" description="Retroviral polymerase SH3-like" evidence="2">
    <location>
        <begin position="1"/>
        <end position="33"/>
    </location>
</feature>
<evidence type="ECO:0000256" key="1">
    <source>
        <dbReference type="SAM" id="MobiDB-lite"/>
    </source>
</evidence>
<feature type="compositionally biased region" description="Basic and acidic residues" evidence="1">
    <location>
        <begin position="131"/>
        <end position="148"/>
    </location>
</feature>
<keyword evidence="5" id="KW-1185">Reference proteome</keyword>
<name>A0A9P7ULG6_9AGAR</name>
<evidence type="ECO:0000313" key="3">
    <source>
        <dbReference type="EMBL" id="KAG7085259.1"/>
    </source>
</evidence>
<evidence type="ECO:0000259" key="2">
    <source>
        <dbReference type="Pfam" id="PF25597"/>
    </source>
</evidence>
<dbReference type="Proteomes" id="UP001049176">
    <property type="component" value="Unassembled WGS sequence"/>
</dbReference>
<evidence type="ECO:0000313" key="5">
    <source>
        <dbReference type="Proteomes" id="UP001049176"/>
    </source>
</evidence>
<reference evidence="4" key="1">
    <citation type="journal article" date="2021" name="Genome Biol. Evol.">
        <title>The assembled and annotated genome of the fairy-ring fungus Marasmius oreades.</title>
        <authorList>
            <person name="Hiltunen M."/>
            <person name="Ament-Velasquez S.L."/>
            <person name="Johannesson H."/>
        </authorList>
    </citation>
    <scope>NUCLEOTIDE SEQUENCE</scope>
    <source>
        <strain evidence="4">03SP1</strain>
    </source>
</reference>
<dbReference type="AlphaFoldDB" id="A0A9P7ULG6"/>
<protein>
    <recommendedName>
        <fullName evidence="2">Retroviral polymerase SH3-like domain-containing protein</fullName>
    </recommendedName>
</protein>
<gene>
    <name evidence="3" type="ORF">E1B28_013870</name>
    <name evidence="4" type="ORF">E1B28_013883</name>
</gene>
<comment type="caution">
    <text evidence="4">The sequence shown here is derived from an EMBL/GenBank/DDBJ whole genome shotgun (WGS) entry which is preliminary data.</text>
</comment>
<dbReference type="EMBL" id="MU249568">
    <property type="protein sequence ID" value="KAG7085259.1"/>
    <property type="molecule type" value="Genomic_DNA"/>
</dbReference>
<dbReference type="OrthoDB" id="3045499at2759"/>
<sequence>MLGYLGRRGYRLWVPETRSVIESRDVQFEEGTPHRTLPVDRTSDLDVQIDFDVEVGNPVEPIHYPTPDAVPLPLTDDHGPVTAPEDAVAMEEPIPPPVERIQPSLASNRTRRLPIPSRAQRDMLEMEEMEKDVKGNKRDWATDTSKPREGVLYNPNQAHMLIINSPWAFASTMSREWVLITALKTTTRCSKTHSKHEVRKTKPNTSN</sequence>